<dbReference type="HOGENOM" id="CLU_045374_0_0_11"/>
<feature type="domain" description="dTDP-4-dehydro-6-deoxy-alpha-D-glucopyranose 2,3-dehydratase" evidence="1">
    <location>
        <begin position="225"/>
        <end position="427"/>
    </location>
</feature>
<evidence type="ECO:0000313" key="2">
    <source>
        <dbReference type="EMBL" id="ABD13482.1"/>
    </source>
</evidence>
<accession>Q2J5G0</accession>
<dbReference type="Pfam" id="PF03559">
    <property type="entry name" value="Hexose_dehydrat"/>
    <property type="match status" value="2"/>
</dbReference>
<gene>
    <name evidence="2" type="ordered locus">Francci3_4134</name>
</gene>
<organism evidence="2 3">
    <name type="scientific">Frankia casuarinae (strain DSM 45818 / CECT 9043 / HFP020203 / CcI3)</name>
    <dbReference type="NCBI Taxonomy" id="106370"/>
    <lineage>
        <taxon>Bacteria</taxon>
        <taxon>Bacillati</taxon>
        <taxon>Actinomycetota</taxon>
        <taxon>Actinomycetes</taxon>
        <taxon>Frankiales</taxon>
        <taxon>Frankiaceae</taxon>
        <taxon>Frankia</taxon>
    </lineage>
</organism>
<evidence type="ECO:0000313" key="3">
    <source>
        <dbReference type="Proteomes" id="UP000001937"/>
    </source>
</evidence>
<dbReference type="STRING" id="106370.Francci3_4134"/>
<keyword evidence="3" id="KW-1185">Reference proteome</keyword>
<reference evidence="2 3" key="1">
    <citation type="journal article" date="2007" name="Genome Res.">
        <title>Genome characteristics of facultatively symbiotic Frankia sp. strains reflect host range and host plant biogeography.</title>
        <authorList>
            <person name="Normand P."/>
            <person name="Lapierre P."/>
            <person name="Tisa L.S."/>
            <person name="Gogarten J.P."/>
            <person name="Alloisio N."/>
            <person name="Bagnarol E."/>
            <person name="Bassi C.A."/>
            <person name="Berry A.M."/>
            <person name="Bickhart D.M."/>
            <person name="Choisne N."/>
            <person name="Couloux A."/>
            <person name="Cournoyer B."/>
            <person name="Cruveiller S."/>
            <person name="Daubin V."/>
            <person name="Demange N."/>
            <person name="Francino M.P."/>
            <person name="Goltsman E."/>
            <person name="Huang Y."/>
            <person name="Kopp O.R."/>
            <person name="Labarre L."/>
            <person name="Lapidus A."/>
            <person name="Lavire C."/>
            <person name="Marechal J."/>
            <person name="Martinez M."/>
            <person name="Mastronunzio J.E."/>
            <person name="Mullin B.C."/>
            <person name="Niemann J."/>
            <person name="Pujic P."/>
            <person name="Rawnsley T."/>
            <person name="Rouy Z."/>
            <person name="Schenowitz C."/>
            <person name="Sellstedt A."/>
            <person name="Tavares F."/>
            <person name="Tomkins J.P."/>
            <person name="Vallenet D."/>
            <person name="Valverde C."/>
            <person name="Wall L.G."/>
            <person name="Wang Y."/>
            <person name="Medigue C."/>
            <person name="Benson D.R."/>
        </authorList>
    </citation>
    <scope>NUCLEOTIDE SEQUENCE [LARGE SCALE GENOMIC DNA]</scope>
    <source>
        <strain evidence="3">DSM 45818 / CECT 9043 / CcI3</strain>
    </source>
</reference>
<dbReference type="InterPro" id="IPR005212">
    <property type="entry name" value="EvaA-like"/>
</dbReference>
<dbReference type="GO" id="GO:0016829">
    <property type="term" value="F:lyase activity"/>
    <property type="evidence" value="ECO:0007669"/>
    <property type="project" value="InterPro"/>
</dbReference>
<protein>
    <submittedName>
        <fullName evidence="2">NDP-hexose 2,3-dehydratase</fullName>
    </submittedName>
</protein>
<evidence type="ECO:0000259" key="1">
    <source>
        <dbReference type="Pfam" id="PF03559"/>
    </source>
</evidence>
<proteinExistence type="predicted"/>
<dbReference type="Proteomes" id="UP000001937">
    <property type="component" value="Chromosome"/>
</dbReference>
<feature type="domain" description="dTDP-4-dehydro-6-deoxy-alpha-D-glucopyranose 2,3-dehydratase" evidence="1">
    <location>
        <begin position="7"/>
        <end position="207"/>
    </location>
</feature>
<sequence>MFQQLSDFHEWFKQRAEANTYQISVVALDQLDGWGFDGDSGNLSHRSGKFFSIEGIEVATDHREVPTWSQPIILQPEIGILGILVKSFAGVPHCLMQAKMEPGNINGLQISPTVQATRSNYTRVHGGSSVPYLEHFLAPRAGRVVFDSLQSEQGSWFLNKRNRNMIVAVDDDVEVRDDFCWLSVPQLRELVHAENIVNMDSRTVLSGMSFLTGDTGGGEALHTTHELLSWFTEVKARYRLDRQVIRLSEVKDWIRSSDRISHELELFFNVIGVSVRASNREVMSWSQPMFQPTCQGVIAFVTRWIKGVRHLLVHARTEPGTGDVVEMSPTVNCSPENYRGLGRDQQPPFLDFVLAAPPERILVDVVHSEEGGRFYHAENRYQLVEADEDFPLEVPPDFVWMTVSQLTSFVPYGNHVNVGARSLLTCITRRPDLEEAA</sequence>
<dbReference type="KEGG" id="fra:Francci3_4134"/>
<name>Q2J5G0_FRACC</name>
<dbReference type="eggNOG" id="ENOG502Z8MY">
    <property type="taxonomic scope" value="Bacteria"/>
</dbReference>
<dbReference type="RefSeq" id="WP_011438497.1">
    <property type="nucleotide sequence ID" value="NC_007777.1"/>
</dbReference>
<dbReference type="Gene3D" id="3.90.79.40">
    <property type="entry name" value="EvaA sugar 2,3-dehydratase subunit"/>
    <property type="match status" value="2"/>
</dbReference>
<dbReference type="OrthoDB" id="9814961at2"/>
<dbReference type="InterPro" id="IPR038153">
    <property type="entry name" value="EvaA-like_sf"/>
</dbReference>
<dbReference type="EMBL" id="CP000249">
    <property type="protein sequence ID" value="ABD13482.1"/>
    <property type="molecule type" value="Genomic_DNA"/>
</dbReference>
<dbReference type="AlphaFoldDB" id="Q2J5G0"/>